<dbReference type="Proteomes" id="UP000830236">
    <property type="component" value="Chromosome"/>
</dbReference>
<dbReference type="PANTHER" id="PTHR11079:SF202">
    <property type="entry name" value="TRNA-SPECIFIC ADENOSINE DEAMINASE"/>
    <property type="match status" value="1"/>
</dbReference>
<name>A0A9E7AHG3_9ACTO</name>
<evidence type="ECO:0000256" key="6">
    <source>
        <dbReference type="ARBA" id="ARBA00022833"/>
    </source>
</evidence>
<dbReference type="Gene3D" id="3.40.140.10">
    <property type="entry name" value="Cytidine Deaminase, domain 2"/>
    <property type="match status" value="1"/>
</dbReference>
<evidence type="ECO:0000256" key="2">
    <source>
        <dbReference type="ARBA" id="ARBA00011738"/>
    </source>
</evidence>
<gene>
    <name evidence="8" type="primary">tadA</name>
    <name evidence="10" type="ORF">M3I41_08865</name>
</gene>
<keyword evidence="3 8" id="KW-0819">tRNA processing</keyword>
<dbReference type="SUPFAM" id="SSF53927">
    <property type="entry name" value="Cytidine deaminase-like"/>
    <property type="match status" value="1"/>
</dbReference>
<dbReference type="KEGG" id="agh:M3I41_08865"/>
<dbReference type="EC" id="3.5.4.33" evidence="8"/>
<dbReference type="Pfam" id="PF00383">
    <property type="entry name" value="dCMP_cyt_deam_1"/>
    <property type="match status" value="1"/>
</dbReference>
<proteinExistence type="inferred from homology"/>
<evidence type="ECO:0000256" key="1">
    <source>
        <dbReference type="ARBA" id="ARBA00010669"/>
    </source>
</evidence>
<reference evidence="10" key="1">
    <citation type="submission" date="2022-05" db="EMBL/GenBank/DDBJ databases">
        <title>Using nanopore sequencing to obtain complete genomes from saliva samples.</title>
        <authorList>
            <person name="Baker J.L."/>
        </authorList>
    </citation>
    <scope>NUCLEOTIDE SEQUENCE</scope>
    <source>
        <strain evidence="10">JCVI-JB-Ag32</strain>
    </source>
</reference>
<feature type="binding site" evidence="8">
    <location>
        <position position="76"/>
    </location>
    <ligand>
        <name>Zn(2+)</name>
        <dbReference type="ChEBI" id="CHEBI:29105"/>
        <note>catalytic</note>
    </ligand>
</feature>
<protein>
    <recommendedName>
        <fullName evidence="8">tRNA-specific adenosine deaminase</fullName>
        <ecNumber evidence="8">3.5.4.33</ecNumber>
    </recommendedName>
</protein>
<evidence type="ECO:0000256" key="8">
    <source>
        <dbReference type="HAMAP-Rule" id="MF_00972"/>
    </source>
</evidence>
<comment type="function">
    <text evidence="8">Catalyzes the deamination of adenosine to inosine at the wobble position 34 of tRNA(Arg2).</text>
</comment>
<dbReference type="AlphaFoldDB" id="A0A9E7AHG3"/>
<feature type="binding site" evidence="8">
    <location>
        <position position="106"/>
    </location>
    <ligand>
        <name>Zn(2+)</name>
        <dbReference type="ChEBI" id="CHEBI:29105"/>
        <note>catalytic</note>
    </ligand>
</feature>
<accession>A0A9E7AHG3</accession>
<feature type="binding site" evidence="8">
    <location>
        <position position="109"/>
    </location>
    <ligand>
        <name>Zn(2+)</name>
        <dbReference type="ChEBI" id="CHEBI:29105"/>
        <note>catalytic</note>
    </ligand>
</feature>
<dbReference type="PROSITE" id="PS00903">
    <property type="entry name" value="CYT_DCMP_DEAMINASES_1"/>
    <property type="match status" value="1"/>
</dbReference>
<comment type="subunit">
    <text evidence="2 8">Homodimer.</text>
</comment>
<evidence type="ECO:0000256" key="4">
    <source>
        <dbReference type="ARBA" id="ARBA00022723"/>
    </source>
</evidence>
<dbReference type="GO" id="GO:0002100">
    <property type="term" value="P:tRNA wobble adenosine to inosine editing"/>
    <property type="evidence" value="ECO:0007669"/>
    <property type="project" value="UniProtKB-UniRule"/>
</dbReference>
<feature type="active site" description="Proton donor" evidence="8">
    <location>
        <position position="78"/>
    </location>
</feature>
<evidence type="ECO:0000256" key="5">
    <source>
        <dbReference type="ARBA" id="ARBA00022801"/>
    </source>
</evidence>
<dbReference type="EMBL" id="CP097095">
    <property type="protein sequence ID" value="UQF79661.1"/>
    <property type="molecule type" value="Genomic_DNA"/>
</dbReference>
<organism evidence="10 11">
    <name type="scientific">Actinomyces graevenitzii</name>
    <dbReference type="NCBI Taxonomy" id="55565"/>
    <lineage>
        <taxon>Bacteria</taxon>
        <taxon>Bacillati</taxon>
        <taxon>Actinomycetota</taxon>
        <taxon>Actinomycetes</taxon>
        <taxon>Actinomycetales</taxon>
        <taxon>Actinomycetaceae</taxon>
        <taxon>Actinomyces</taxon>
    </lineage>
</organism>
<comment type="catalytic activity">
    <reaction evidence="7 8">
        <text>adenosine(34) in tRNA + H2O + H(+) = inosine(34) in tRNA + NH4(+)</text>
        <dbReference type="Rhea" id="RHEA:43168"/>
        <dbReference type="Rhea" id="RHEA-COMP:10373"/>
        <dbReference type="Rhea" id="RHEA-COMP:10374"/>
        <dbReference type="ChEBI" id="CHEBI:15377"/>
        <dbReference type="ChEBI" id="CHEBI:15378"/>
        <dbReference type="ChEBI" id="CHEBI:28938"/>
        <dbReference type="ChEBI" id="CHEBI:74411"/>
        <dbReference type="ChEBI" id="CHEBI:82852"/>
        <dbReference type="EC" id="3.5.4.33"/>
    </reaction>
</comment>
<dbReference type="GO" id="GO:0052717">
    <property type="term" value="F:tRNA-specific adenosine-34 deaminase activity"/>
    <property type="evidence" value="ECO:0007669"/>
    <property type="project" value="UniProtKB-UniRule"/>
</dbReference>
<keyword evidence="5 8" id="KW-0378">Hydrolase</keyword>
<dbReference type="InterPro" id="IPR016192">
    <property type="entry name" value="APOBEC/CMP_deaminase_Zn-bd"/>
</dbReference>
<comment type="similarity">
    <text evidence="1">Belongs to the cytidine and deoxycytidylate deaminase family. ADAT2 subfamily.</text>
</comment>
<sequence length="172" mass="18433">MHNYENGGAGQLPGEALTGAIQVEKYGPAMDLALHQAALSAQLGEVPVGAVVINDDGEVISQGRNRREELNDPTAHAEILALRSAGAQLGTSHLEGCTLVVTLEPCAMCAGAMLLARLKRVVFAAWEPKTGACGSQRDLVRDVRATHRLEVLAGLRQRQAQVLLEDFFAQRR</sequence>
<comment type="cofactor">
    <cofactor evidence="8">
        <name>Zn(2+)</name>
        <dbReference type="ChEBI" id="CHEBI:29105"/>
    </cofactor>
    <text evidence="8">Binds 1 zinc ion per subunit.</text>
</comment>
<dbReference type="InterPro" id="IPR016193">
    <property type="entry name" value="Cytidine_deaminase-like"/>
</dbReference>
<dbReference type="CDD" id="cd01285">
    <property type="entry name" value="nucleoside_deaminase"/>
    <property type="match status" value="1"/>
</dbReference>
<dbReference type="InterPro" id="IPR002125">
    <property type="entry name" value="CMP_dCMP_dom"/>
</dbReference>
<evidence type="ECO:0000256" key="3">
    <source>
        <dbReference type="ARBA" id="ARBA00022694"/>
    </source>
</evidence>
<keyword evidence="4 8" id="KW-0479">Metal-binding</keyword>
<dbReference type="PANTHER" id="PTHR11079">
    <property type="entry name" value="CYTOSINE DEAMINASE FAMILY MEMBER"/>
    <property type="match status" value="1"/>
</dbReference>
<evidence type="ECO:0000259" key="9">
    <source>
        <dbReference type="PROSITE" id="PS51747"/>
    </source>
</evidence>
<keyword evidence="6 8" id="KW-0862">Zinc</keyword>
<dbReference type="GO" id="GO:0008270">
    <property type="term" value="F:zinc ion binding"/>
    <property type="evidence" value="ECO:0007669"/>
    <property type="project" value="UniProtKB-UniRule"/>
</dbReference>
<evidence type="ECO:0000313" key="10">
    <source>
        <dbReference type="EMBL" id="UQF79661.1"/>
    </source>
</evidence>
<evidence type="ECO:0000256" key="7">
    <source>
        <dbReference type="ARBA" id="ARBA00048045"/>
    </source>
</evidence>
<evidence type="ECO:0000313" key="11">
    <source>
        <dbReference type="Proteomes" id="UP000830236"/>
    </source>
</evidence>
<feature type="domain" description="CMP/dCMP-type deaminase" evidence="9">
    <location>
        <begin position="24"/>
        <end position="150"/>
    </location>
</feature>
<dbReference type="HAMAP" id="MF_00972">
    <property type="entry name" value="tRNA_aden_deaminase"/>
    <property type="match status" value="1"/>
</dbReference>
<dbReference type="InterPro" id="IPR028883">
    <property type="entry name" value="tRNA_aden_deaminase"/>
</dbReference>
<dbReference type="PROSITE" id="PS51747">
    <property type="entry name" value="CYT_DCMP_DEAMINASES_2"/>
    <property type="match status" value="1"/>
</dbReference>